<dbReference type="InterPro" id="IPR051781">
    <property type="entry name" value="Metallo-dep_Hydrolase"/>
</dbReference>
<dbReference type="KEGG" id="ddo:I597_2382"/>
<proteinExistence type="predicted"/>
<dbReference type="EMBL" id="JSAQ01000001">
    <property type="protein sequence ID" value="KGO05521.1"/>
    <property type="molecule type" value="Genomic_DNA"/>
</dbReference>
<evidence type="ECO:0000313" key="4">
    <source>
        <dbReference type="Proteomes" id="UP000030140"/>
    </source>
</evidence>
<keyword evidence="1" id="KW-0732">Signal</keyword>
<dbReference type="Gene3D" id="2.30.40.10">
    <property type="entry name" value="Urease, subunit C, domain 1"/>
    <property type="match status" value="1"/>
</dbReference>
<feature type="signal peptide" evidence="1">
    <location>
        <begin position="1"/>
        <end position="23"/>
    </location>
</feature>
<comment type="caution">
    <text evidence="3">The sequence shown here is derived from an EMBL/GenBank/DDBJ whole genome shotgun (WGS) entry which is preliminary data.</text>
</comment>
<name>A0A0A2GT88_9FLAO</name>
<dbReference type="Gene3D" id="3.40.50.10910">
    <property type="entry name" value="Amidohydrolase"/>
    <property type="match status" value="1"/>
</dbReference>
<dbReference type="RefSeq" id="WP_035324580.1">
    <property type="nucleotide sequence ID" value="NZ_CP015125.1"/>
</dbReference>
<protein>
    <submittedName>
        <fullName evidence="3">Amidohydrolase</fullName>
    </submittedName>
</protein>
<dbReference type="SUPFAM" id="SSF51338">
    <property type="entry name" value="Composite domain of metallo-dependent hydrolases"/>
    <property type="match status" value="1"/>
</dbReference>
<dbReference type="InterPro" id="IPR032466">
    <property type="entry name" value="Metal_Hydrolase"/>
</dbReference>
<dbReference type="Proteomes" id="UP000030140">
    <property type="component" value="Unassembled WGS sequence"/>
</dbReference>
<dbReference type="InterPro" id="IPR011059">
    <property type="entry name" value="Metal-dep_hydrolase_composite"/>
</dbReference>
<gene>
    <name evidence="3" type="ORF">NV36_00785</name>
</gene>
<keyword evidence="4" id="KW-1185">Reference proteome</keyword>
<feature type="domain" description="Amidohydrolase-related" evidence="2">
    <location>
        <begin position="85"/>
        <end position="459"/>
    </location>
</feature>
<sequence>MNLSVRFYYLIAFVGLSFLSACQEQTTQNTYDLAIKNITIINEKGISDGDLYTVYIKDGLIAEIDPLDTSKSLFATKEIDGSGKYILPGFWDNHTHFRGGSELVTQNELFLKQFIKYGITTVRDAGGDLTPQVQQWNKEIQNGTRIGPTIYTSGPKLDGKNARWAGSIGVSNSNEISKALDSLQSINVDYVKLYDSTLSGEQYLEIIKQAESRGMITSGHMPFTVTLDETIDAGIDNIEHLYYILKGCSSQEKEITAQIKEGKLGFWNSMEQLIATYDEDTAQRTFKKLKDNNVYVTPTLFIGDILSYMDEVDHSNDTYLSLLEEDFIETYKGRVQSALNATPEAIQRRKDLQVFFLTLAKKLNDAGVTLLAGSDSGAYNSYTYPGPSLHGELKELTRANIKPATALTAMYEGARFLNKTSYSFSKGGIADLVVLNSNPLEDINATKDIWLVIKNGAVVRNKD</sequence>
<dbReference type="PATRIC" id="fig|1300343.5.peg.2404"/>
<dbReference type="Gene3D" id="3.30.110.90">
    <property type="entry name" value="Amidohydrolase"/>
    <property type="match status" value="1"/>
</dbReference>
<keyword evidence="3" id="KW-0378">Hydrolase</keyword>
<evidence type="ECO:0000256" key="1">
    <source>
        <dbReference type="SAM" id="SignalP"/>
    </source>
</evidence>
<evidence type="ECO:0000259" key="2">
    <source>
        <dbReference type="Pfam" id="PF01979"/>
    </source>
</evidence>
<evidence type="ECO:0000313" key="3">
    <source>
        <dbReference type="EMBL" id="KGO05521.1"/>
    </source>
</evidence>
<dbReference type="InterPro" id="IPR006680">
    <property type="entry name" value="Amidohydro-rel"/>
</dbReference>
<feature type="chain" id="PRO_5001987768" evidence="1">
    <location>
        <begin position="24"/>
        <end position="463"/>
    </location>
</feature>
<dbReference type="PANTHER" id="PTHR43135">
    <property type="entry name" value="ALPHA-D-RIBOSE 1-METHYLPHOSPHONATE 5-TRIPHOSPHATE DIPHOSPHATASE"/>
    <property type="match status" value="1"/>
</dbReference>
<dbReference type="AlphaFoldDB" id="A0A0A2GT88"/>
<dbReference type="PROSITE" id="PS51257">
    <property type="entry name" value="PROKAR_LIPOPROTEIN"/>
    <property type="match status" value="1"/>
</dbReference>
<dbReference type="Pfam" id="PF01979">
    <property type="entry name" value="Amidohydro_1"/>
    <property type="match status" value="1"/>
</dbReference>
<dbReference type="Gene3D" id="1.20.58.520">
    <property type="entry name" value="Amidohydrolase"/>
    <property type="match status" value="1"/>
</dbReference>
<dbReference type="SUPFAM" id="SSF51556">
    <property type="entry name" value="Metallo-dependent hydrolases"/>
    <property type="match status" value="1"/>
</dbReference>
<accession>A0A0A2GT88</accession>
<dbReference type="PANTHER" id="PTHR43135:SF3">
    <property type="entry name" value="ALPHA-D-RIBOSE 1-METHYLPHOSPHONATE 5-TRIPHOSPHATE DIPHOSPHATASE"/>
    <property type="match status" value="1"/>
</dbReference>
<organism evidence="3 4">
    <name type="scientific">Dokdonia donghaensis DSW-1</name>
    <dbReference type="NCBI Taxonomy" id="1300343"/>
    <lineage>
        <taxon>Bacteria</taxon>
        <taxon>Pseudomonadati</taxon>
        <taxon>Bacteroidota</taxon>
        <taxon>Flavobacteriia</taxon>
        <taxon>Flavobacteriales</taxon>
        <taxon>Flavobacteriaceae</taxon>
        <taxon>Dokdonia</taxon>
    </lineage>
</organism>
<reference evidence="3 4" key="1">
    <citation type="submission" date="2014-10" db="EMBL/GenBank/DDBJ databases">
        <title>Draft genome sequence of the proteorhodopsin-containing marine bacterium Dokdonia donghaensis.</title>
        <authorList>
            <person name="Gomez-Consarnau L."/>
            <person name="Gonzalez J.M."/>
            <person name="Riedel T."/>
            <person name="Jaenicke S."/>
            <person name="Wagner-Doebler I."/>
            <person name="Fuhrman J.A."/>
        </authorList>
    </citation>
    <scope>NUCLEOTIDE SEQUENCE [LARGE SCALE GENOMIC DNA]</scope>
    <source>
        <strain evidence="3 4">DSW-1</strain>
    </source>
</reference>
<dbReference type="GO" id="GO:0016810">
    <property type="term" value="F:hydrolase activity, acting on carbon-nitrogen (but not peptide) bonds"/>
    <property type="evidence" value="ECO:0007669"/>
    <property type="project" value="InterPro"/>
</dbReference>
<dbReference type="OrthoDB" id="9815657at2"/>